<dbReference type="PANTHER" id="PTHR11849:SF160">
    <property type="entry name" value="ETS TRANSLOCATION VARIANT 5"/>
    <property type="match status" value="1"/>
</dbReference>
<dbReference type="SUPFAM" id="SSF46785">
    <property type="entry name" value="Winged helix' DNA-binding domain"/>
    <property type="match status" value="1"/>
</dbReference>
<feature type="compositionally biased region" description="Polar residues" evidence="4">
    <location>
        <begin position="144"/>
        <end position="164"/>
    </location>
</feature>
<dbReference type="InterPro" id="IPR036390">
    <property type="entry name" value="WH_DNA-bd_sf"/>
</dbReference>
<dbReference type="PANTHER" id="PTHR11849">
    <property type="entry name" value="ETS"/>
    <property type="match status" value="1"/>
</dbReference>
<dbReference type="InterPro" id="IPR046328">
    <property type="entry name" value="ETS_fam"/>
</dbReference>
<evidence type="ECO:0000256" key="3">
    <source>
        <dbReference type="RuleBase" id="RU004019"/>
    </source>
</evidence>
<evidence type="ECO:0000256" key="1">
    <source>
        <dbReference type="ARBA" id="ARBA00005562"/>
    </source>
</evidence>
<dbReference type="PROSITE" id="PS00345">
    <property type="entry name" value="ETS_DOMAIN_1"/>
    <property type="match status" value="1"/>
</dbReference>
<feature type="region of interest" description="Disordered" evidence="4">
    <location>
        <begin position="133"/>
        <end position="203"/>
    </location>
</feature>
<dbReference type="AlphaFoldDB" id="A0A8X6L1P2"/>
<feature type="domain" description="ETS" evidence="5">
    <location>
        <begin position="211"/>
        <end position="292"/>
    </location>
</feature>
<feature type="compositionally biased region" description="Pro residues" evidence="4">
    <location>
        <begin position="180"/>
        <end position="194"/>
    </location>
</feature>
<dbReference type="InterPro" id="IPR000418">
    <property type="entry name" value="Ets_dom"/>
</dbReference>
<dbReference type="GO" id="GO:0000981">
    <property type="term" value="F:DNA-binding transcription factor activity, RNA polymerase II-specific"/>
    <property type="evidence" value="ECO:0007669"/>
    <property type="project" value="TreeGrafter"/>
</dbReference>
<evidence type="ECO:0000313" key="7">
    <source>
        <dbReference type="Proteomes" id="UP000887116"/>
    </source>
</evidence>
<dbReference type="Proteomes" id="UP000887116">
    <property type="component" value="Unassembled WGS sequence"/>
</dbReference>
<comment type="subcellular location">
    <subcellularLocation>
        <location evidence="3">Nucleus</location>
    </subcellularLocation>
</comment>
<dbReference type="GO" id="GO:0005634">
    <property type="term" value="C:nucleus"/>
    <property type="evidence" value="ECO:0007669"/>
    <property type="project" value="UniProtKB-SubCell"/>
</dbReference>
<sequence>MKADHPPGLCNSDCCLHRTCGLYPHAGTGSPLMNRPTFGDPCLKLRSAPHHPHQRPLRHYYYSSNCDWRTVESTCDESIATKHEFYSEPPVQHTEANGWSWNQSSSCISPAHNGGNYVGPFTQHSPVLETSRSTPFYLKGGSHPNRSNGTTSSPHTQITSQEDQVLQRMVPNDSSGIKSEPPPSPLLTPDPSPPVAGGQWPQQNSCRRGNLQLWQFLVSLLDDPTTNGNFISWTGRGMEFKLIEPEEVARRWGIQKNRPAMNYDKLSRSLRYYYEKGIMQKVAGERYVYRFVSDPETLLSVNIKDPQLDKMENVNDYSSRQSSINRKMYTSDMNNFHNQSNHYSRISRNPEHHGYQPLSCLQDLTSGPTTRDSRCVHNTMDNCVF</sequence>
<name>A0A8X6L1P2_TRICU</name>
<comment type="caution">
    <text evidence="6">The sequence shown here is derived from an EMBL/GenBank/DDBJ whole genome shotgun (WGS) entry which is preliminary data.</text>
</comment>
<dbReference type="GO" id="GO:0043565">
    <property type="term" value="F:sequence-specific DNA binding"/>
    <property type="evidence" value="ECO:0007669"/>
    <property type="project" value="InterPro"/>
</dbReference>
<comment type="similarity">
    <text evidence="1 3">Belongs to the ETS family.</text>
</comment>
<dbReference type="PROSITE" id="PS00346">
    <property type="entry name" value="ETS_DOMAIN_2"/>
    <property type="match status" value="1"/>
</dbReference>
<proteinExistence type="inferred from homology"/>
<dbReference type="GO" id="GO:0030154">
    <property type="term" value="P:cell differentiation"/>
    <property type="evidence" value="ECO:0007669"/>
    <property type="project" value="TreeGrafter"/>
</dbReference>
<dbReference type="InterPro" id="IPR036388">
    <property type="entry name" value="WH-like_DNA-bd_sf"/>
</dbReference>
<dbReference type="Gene3D" id="1.10.10.10">
    <property type="entry name" value="Winged helix-like DNA-binding domain superfamily/Winged helix DNA-binding domain"/>
    <property type="match status" value="1"/>
</dbReference>
<accession>A0A8X6L1P2</accession>
<protein>
    <submittedName>
        <fullName evidence="6">ETS translocation variant 1</fullName>
    </submittedName>
</protein>
<dbReference type="SMART" id="SM00413">
    <property type="entry name" value="ETS"/>
    <property type="match status" value="1"/>
</dbReference>
<evidence type="ECO:0000256" key="2">
    <source>
        <dbReference type="ARBA" id="ARBA00023125"/>
    </source>
</evidence>
<dbReference type="FunFam" id="1.10.10.10:FF:000055">
    <property type="entry name" value="ETS translocation variant 4 isoform 1"/>
    <property type="match status" value="1"/>
</dbReference>
<dbReference type="OrthoDB" id="10067219at2759"/>
<gene>
    <name evidence="6" type="primary">ETV1</name>
    <name evidence="6" type="ORF">TNCT_23471</name>
</gene>
<dbReference type="EMBL" id="BMAO01014364">
    <property type="protein sequence ID" value="GFQ94475.1"/>
    <property type="molecule type" value="Genomic_DNA"/>
</dbReference>
<reference evidence="6" key="1">
    <citation type="submission" date="2020-07" db="EMBL/GenBank/DDBJ databases">
        <title>Multicomponent nature underlies the extraordinary mechanical properties of spider dragline silk.</title>
        <authorList>
            <person name="Kono N."/>
            <person name="Nakamura H."/>
            <person name="Mori M."/>
            <person name="Yoshida Y."/>
            <person name="Ohtoshi R."/>
            <person name="Malay A.D."/>
            <person name="Moran D.A.P."/>
            <person name="Tomita M."/>
            <person name="Numata K."/>
            <person name="Arakawa K."/>
        </authorList>
    </citation>
    <scope>NUCLEOTIDE SEQUENCE</scope>
</reference>
<keyword evidence="3" id="KW-0539">Nucleus</keyword>
<dbReference type="Pfam" id="PF00178">
    <property type="entry name" value="Ets"/>
    <property type="match status" value="1"/>
</dbReference>
<organism evidence="6 7">
    <name type="scientific">Trichonephila clavata</name>
    <name type="common">Joro spider</name>
    <name type="synonym">Nephila clavata</name>
    <dbReference type="NCBI Taxonomy" id="2740835"/>
    <lineage>
        <taxon>Eukaryota</taxon>
        <taxon>Metazoa</taxon>
        <taxon>Ecdysozoa</taxon>
        <taxon>Arthropoda</taxon>
        <taxon>Chelicerata</taxon>
        <taxon>Arachnida</taxon>
        <taxon>Araneae</taxon>
        <taxon>Araneomorphae</taxon>
        <taxon>Entelegynae</taxon>
        <taxon>Araneoidea</taxon>
        <taxon>Nephilidae</taxon>
        <taxon>Trichonephila</taxon>
    </lineage>
</organism>
<dbReference type="PRINTS" id="PR00454">
    <property type="entry name" value="ETSDOMAIN"/>
</dbReference>
<evidence type="ECO:0000313" key="6">
    <source>
        <dbReference type="EMBL" id="GFQ94475.1"/>
    </source>
</evidence>
<keyword evidence="2 3" id="KW-0238">DNA-binding</keyword>
<evidence type="ECO:0000256" key="4">
    <source>
        <dbReference type="SAM" id="MobiDB-lite"/>
    </source>
</evidence>
<keyword evidence="7" id="KW-1185">Reference proteome</keyword>
<dbReference type="PROSITE" id="PS50061">
    <property type="entry name" value="ETS_DOMAIN_3"/>
    <property type="match status" value="1"/>
</dbReference>
<evidence type="ECO:0000259" key="5">
    <source>
        <dbReference type="PROSITE" id="PS50061"/>
    </source>
</evidence>